<dbReference type="Proteomes" id="UP001255856">
    <property type="component" value="Unassembled WGS sequence"/>
</dbReference>
<name>A0AAD9IJ65_PROWI</name>
<keyword evidence="4 9" id="KW-0963">Cytoplasm</keyword>
<keyword evidence="7 9" id="KW-0687">Ribonucleoprotein</keyword>
<dbReference type="GO" id="GO:0006614">
    <property type="term" value="P:SRP-dependent cotranslational protein targeting to membrane"/>
    <property type="evidence" value="ECO:0007669"/>
    <property type="project" value="InterPro"/>
</dbReference>
<evidence type="ECO:0000313" key="12">
    <source>
        <dbReference type="Proteomes" id="UP001255856"/>
    </source>
</evidence>
<evidence type="ECO:0000256" key="9">
    <source>
        <dbReference type="PIRNR" id="PIRNR017029"/>
    </source>
</evidence>
<evidence type="ECO:0000256" key="1">
    <source>
        <dbReference type="ARBA" id="ARBA00004496"/>
    </source>
</evidence>
<dbReference type="InterPro" id="IPR008832">
    <property type="entry name" value="SRP9"/>
</dbReference>
<dbReference type="Gene3D" id="3.30.720.10">
    <property type="entry name" value="Signal recognition particle alu RNA binding heterodimer, srp9/1"/>
    <property type="match status" value="1"/>
</dbReference>
<dbReference type="InterPro" id="IPR009018">
    <property type="entry name" value="Signal_recog_particle_SRP9/14"/>
</dbReference>
<evidence type="ECO:0000256" key="4">
    <source>
        <dbReference type="ARBA" id="ARBA00022490"/>
    </source>
</evidence>
<comment type="caution">
    <text evidence="11">The sequence shown here is derived from an EMBL/GenBank/DDBJ whole genome shotgun (WGS) entry which is preliminary data.</text>
</comment>
<dbReference type="PANTHER" id="PTHR12834">
    <property type="entry name" value="SIGNAL RECOGNITION PARTICLE 9 KDA PROTEIN"/>
    <property type="match status" value="1"/>
</dbReference>
<dbReference type="SUPFAM" id="SSF54762">
    <property type="entry name" value="Signal recognition particle alu RNA binding heterodimer, SRP9/14"/>
    <property type="match status" value="1"/>
</dbReference>
<gene>
    <name evidence="11" type="ORF">QBZ16_003092</name>
</gene>
<dbReference type="PANTHER" id="PTHR12834:SF12">
    <property type="entry name" value="SIGNAL RECOGNITION PARTICLE 9 KDA PROTEIN"/>
    <property type="match status" value="1"/>
</dbReference>
<keyword evidence="6 9" id="KW-0733">Signal recognition particle</keyword>
<evidence type="ECO:0000313" key="11">
    <source>
        <dbReference type="EMBL" id="KAK2079401.1"/>
    </source>
</evidence>
<evidence type="ECO:0000256" key="8">
    <source>
        <dbReference type="ARBA" id="ARBA00045462"/>
    </source>
</evidence>
<comment type="subcellular location">
    <subcellularLocation>
        <location evidence="1 9">Cytoplasm</location>
    </subcellularLocation>
</comment>
<dbReference type="GO" id="GO:0008312">
    <property type="term" value="F:7S RNA binding"/>
    <property type="evidence" value="ECO:0007669"/>
    <property type="project" value="InterPro"/>
</dbReference>
<feature type="domain" description="SRP9" evidence="10">
    <location>
        <begin position="4"/>
        <end position="64"/>
    </location>
</feature>
<keyword evidence="5 9" id="KW-0694">RNA-binding</keyword>
<dbReference type="InterPro" id="IPR039432">
    <property type="entry name" value="SRP9_dom"/>
</dbReference>
<dbReference type="PIRSF" id="PIRSF017029">
    <property type="entry name" value="Signal_recog_particle_SRP9"/>
    <property type="match status" value="1"/>
</dbReference>
<evidence type="ECO:0000259" key="10">
    <source>
        <dbReference type="Pfam" id="PF05486"/>
    </source>
</evidence>
<evidence type="ECO:0000256" key="6">
    <source>
        <dbReference type="ARBA" id="ARBA00023135"/>
    </source>
</evidence>
<dbReference type="FunFam" id="3.30.720.10:FF:000001">
    <property type="entry name" value="Signal recognition particle 9 kDa protein"/>
    <property type="match status" value="1"/>
</dbReference>
<dbReference type="Pfam" id="PF05486">
    <property type="entry name" value="SRP9-21"/>
    <property type="match status" value="1"/>
</dbReference>
<proteinExistence type="inferred from homology"/>
<sequence length="80" mass="9454">MHIENWEKFYQRAEALYRADPLNTRYSLKYRNCDGRLHIKVTDNTTVLQYKTEQQADLKKLERLNALFFSLMATGEAPKG</sequence>
<comment type="function">
    <text evidence="8 9">Component of the signal recognition particle (SRP) complex, a ribonucleoprotein complex that mediates the cotranslational targeting of secretory and membrane proteins to the endoplasmic reticulum (ER). SRP9 together with SRP14 and the Alu portion of the SRP RNA, constitutes the elongation arrest domain of SRP. The complex of SRP9 and SRP14 is required for SRP RNA binding.</text>
</comment>
<dbReference type="GO" id="GO:0045900">
    <property type="term" value="P:negative regulation of translational elongation"/>
    <property type="evidence" value="ECO:0007669"/>
    <property type="project" value="InterPro"/>
</dbReference>
<evidence type="ECO:0000256" key="5">
    <source>
        <dbReference type="ARBA" id="ARBA00022884"/>
    </source>
</evidence>
<dbReference type="GO" id="GO:0005786">
    <property type="term" value="C:signal recognition particle, endoplasmic reticulum targeting"/>
    <property type="evidence" value="ECO:0007669"/>
    <property type="project" value="UniProtKB-KW"/>
</dbReference>
<evidence type="ECO:0000256" key="7">
    <source>
        <dbReference type="ARBA" id="ARBA00023274"/>
    </source>
</evidence>
<accession>A0AAD9IJ65</accession>
<organism evidence="11 12">
    <name type="scientific">Prototheca wickerhamii</name>
    <dbReference type="NCBI Taxonomy" id="3111"/>
    <lineage>
        <taxon>Eukaryota</taxon>
        <taxon>Viridiplantae</taxon>
        <taxon>Chlorophyta</taxon>
        <taxon>core chlorophytes</taxon>
        <taxon>Trebouxiophyceae</taxon>
        <taxon>Chlorellales</taxon>
        <taxon>Chlorellaceae</taxon>
        <taxon>Prototheca</taxon>
    </lineage>
</organism>
<keyword evidence="12" id="KW-1185">Reference proteome</keyword>
<evidence type="ECO:0000256" key="3">
    <source>
        <dbReference type="ARBA" id="ARBA00020414"/>
    </source>
</evidence>
<evidence type="ECO:0000256" key="2">
    <source>
        <dbReference type="ARBA" id="ARBA00009193"/>
    </source>
</evidence>
<dbReference type="InterPro" id="IPR039914">
    <property type="entry name" value="SRP9-like"/>
</dbReference>
<dbReference type="AlphaFoldDB" id="A0AAD9IJ65"/>
<comment type="similarity">
    <text evidence="2 9">Belongs to the SRP9 family.</text>
</comment>
<protein>
    <recommendedName>
        <fullName evidence="3 9">Signal recognition particle 9 kDa protein</fullName>
        <shortName evidence="9">SRP9</shortName>
    </recommendedName>
</protein>
<dbReference type="GO" id="GO:0005829">
    <property type="term" value="C:cytosol"/>
    <property type="evidence" value="ECO:0007669"/>
    <property type="project" value="UniProtKB-ARBA"/>
</dbReference>
<reference evidence="11" key="1">
    <citation type="submission" date="2021-01" db="EMBL/GenBank/DDBJ databases">
        <authorList>
            <person name="Eckstrom K.M.E."/>
        </authorList>
    </citation>
    <scope>NUCLEOTIDE SEQUENCE</scope>
    <source>
        <strain evidence="11">UVCC 0001</strain>
    </source>
</reference>
<dbReference type="EMBL" id="JASFZW010000003">
    <property type="protein sequence ID" value="KAK2079401.1"/>
    <property type="molecule type" value="Genomic_DNA"/>
</dbReference>